<dbReference type="InterPro" id="IPR009241">
    <property type="entry name" value="HigB-like"/>
</dbReference>
<comment type="caution">
    <text evidence="1">The sequence shown here is derived from an EMBL/GenBank/DDBJ whole genome shotgun (WGS) entry which is preliminary data.</text>
</comment>
<organism evidence="1 2">
    <name type="scientific">Phyllobacterium ifriqiyense</name>
    <dbReference type="NCBI Taxonomy" id="314238"/>
    <lineage>
        <taxon>Bacteria</taxon>
        <taxon>Pseudomonadati</taxon>
        <taxon>Pseudomonadota</taxon>
        <taxon>Alphaproteobacteria</taxon>
        <taxon>Hyphomicrobiales</taxon>
        <taxon>Phyllobacteriaceae</taxon>
        <taxon>Phyllobacterium</taxon>
    </lineage>
</organism>
<dbReference type="Pfam" id="PF05973">
    <property type="entry name" value="Gp49"/>
    <property type="match status" value="1"/>
</dbReference>
<name>A0ABU0SBS6_9HYPH</name>
<evidence type="ECO:0000313" key="2">
    <source>
        <dbReference type="Proteomes" id="UP001237780"/>
    </source>
</evidence>
<dbReference type="Proteomes" id="UP001237780">
    <property type="component" value="Unassembled WGS sequence"/>
</dbReference>
<proteinExistence type="predicted"/>
<keyword evidence="2" id="KW-1185">Reference proteome</keyword>
<protein>
    <submittedName>
        <fullName evidence="1">Phage-related protein</fullName>
    </submittedName>
</protein>
<sequence length="67" mass="7748">MREPHVKHIDGKLWELRAKAPEGIARGLYVAVTGRRIVILHVFVKKSQRTPRNALALAYRRMNEVET</sequence>
<evidence type="ECO:0000313" key="1">
    <source>
        <dbReference type="EMBL" id="MDQ0998191.1"/>
    </source>
</evidence>
<gene>
    <name evidence="1" type="ORF">QFZ34_003373</name>
</gene>
<dbReference type="RefSeq" id="WP_307286383.1">
    <property type="nucleotide sequence ID" value="NZ_JAUSZT010000003.1"/>
</dbReference>
<reference evidence="1 2" key="1">
    <citation type="submission" date="2023-07" db="EMBL/GenBank/DDBJ databases">
        <title>Comparative genomics of wheat-associated soil bacteria to identify genetic determinants of phenazine resistance.</title>
        <authorList>
            <person name="Mouncey N."/>
        </authorList>
    </citation>
    <scope>NUCLEOTIDE SEQUENCE [LARGE SCALE GENOMIC DNA]</scope>
    <source>
        <strain evidence="1 2">W4I11</strain>
    </source>
</reference>
<dbReference type="EMBL" id="JAUSZT010000003">
    <property type="protein sequence ID" value="MDQ0998191.1"/>
    <property type="molecule type" value="Genomic_DNA"/>
</dbReference>
<accession>A0ABU0SBS6</accession>